<evidence type="ECO:0000313" key="2">
    <source>
        <dbReference type="Proteomes" id="UP001468095"/>
    </source>
</evidence>
<dbReference type="Proteomes" id="UP001468095">
    <property type="component" value="Unassembled WGS sequence"/>
</dbReference>
<gene>
    <name evidence="1" type="ORF">AABB92_22475</name>
</gene>
<protein>
    <submittedName>
        <fullName evidence="1">Uncharacterized protein</fullName>
    </submittedName>
</protein>
<name>A0ABU9MQR7_9GAMM</name>
<dbReference type="RefSeq" id="WP_152659136.1">
    <property type="nucleotide sequence ID" value="NZ_JBCGBG010000011.1"/>
</dbReference>
<keyword evidence="2" id="KW-1185">Reference proteome</keyword>
<reference evidence="1 2" key="1">
    <citation type="submission" date="2024-04" db="EMBL/GenBank/DDBJ databases">
        <authorList>
            <person name="Suleimanova A.D."/>
            <person name="Pudova D.S."/>
            <person name="Shagimardanova E.I."/>
            <person name="Sharipova M.R."/>
        </authorList>
    </citation>
    <scope>NUCLEOTIDE SEQUENCE [LARGE SCALE GENOMIC DNA]</scope>
    <source>
        <strain evidence="1 2">3.1</strain>
    </source>
</reference>
<proteinExistence type="predicted"/>
<dbReference type="EMBL" id="JBCGBG010000011">
    <property type="protein sequence ID" value="MEL7698407.1"/>
    <property type="molecule type" value="Genomic_DNA"/>
</dbReference>
<evidence type="ECO:0000313" key="1">
    <source>
        <dbReference type="EMBL" id="MEL7698407.1"/>
    </source>
</evidence>
<comment type="caution">
    <text evidence="1">The sequence shown here is derived from an EMBL/GenBank/DDBJ whole genome shotgun (WGS) entry which is preliminary data.</text>
</comment>
<sequence>MKTPALKELHHKRIALFFEKLRIHPPVTNRQEAVSLIKRLLTEIDDADGLVPGDFTTRLNILAINADYGWKNIESDPCYWDDNQTKTHRIYLYNSGRIVIERVKEGEERLILDKPGA</sequence>
<accession>A0ABU9MQR7</accession>
<organism evidence="1 2">
    <name type="scientific">Pantoea brenneri</name>
    <dbReference type="NCBI Taxonomy" id="472694"/>
    <lineage>
        <taxon>Bacteria</taxon>
        <taxon>Pseudomonadati</taxon>
        <taxon>Pseudomonadota</taxon>
        <taxon>Gammaproteobacteria</taxon>
        <taxon>Enterobacterales</taxon>
        <taxon>Erwiniaceae</taxon>
        <taxon>Pantoea</taxon>
    </lineage>
</organism>